<feature type="transmembrane region" description="Helical" evidence="6">
    <location>
        <begin position="166"/>
        <end position="186"/>
    </location>
</feature>
<reference evidence="7 8" key="1">
    <citation type="submission" date="2019-03" db="EMBL/GenBank/DDBJ databases">
        <title>New insights into Acidothiobacillus thiooxidans sulfur metabolism through coupled gene expression, solution geochemistry, microscopy and spectroscopy analyses.</title>
        <authorList>
            <person name="Camacho D."/>
            <person name="Frazao R."/>
            <person name="Fouillen A."/>
            <person name="Nanci A."/>
            <person name="Lang B.F."/>
            <person name="Apte S.C."/>
            <person name="Baron C."/>
            <person name="Warren L.A."/>
        </authorList>
    </citation>
    <scope>NUCLEOTIDE SEQUENCE [LARGE SCALE GENOMIC DNA]</scope>
    <source>
        <strain evidence="7 8">ATCC 19377</strain>
    </source>
</reference>
<evidence type="ECO:0000256" key="2">
    <source>
        <dbReference type="ARBA" id="ARBA00008974"/>
    </source>
</evidence>
<feature type="transmembrane region" description="Helical" evidence="6">
    <location>
        <begin position="198"/>
        <end position="215"/>
    </location>
</feature>
<dbReference type="RefSeq" id="WP_210434854.1">
    <property type="nucleotide sequence ID" value="NZ_SZUV01000004.1"/>
</dbReference>
<evidence type="ECO:0000256" key="5">
    <source>
        <dbReference type="ARBA" id="ARBA00023136"/>
    </source>
</evidence>
<feature type="transmembrane region" description="Helical" evidence="6">
    <location>
        <begin position="282"/>
        <end position="309"/>
    </location>
</feature>
<gene>
    <name evidence="7" type="primary">pucI</name>
    <name evidence="7" type="ORF">DLNHIDIE_03139</name>
</gene>
<feature type="transmembrane region" description="Helical" evidence="6">
    <location>
        <begin position="80"/>
        <end position="101"/>
    </location>
</feature>
<keyword evidence="4 6" id="KW-1133">Transmembrane helix</keyword>
<dbReference type="PANTHER" id="PTHR30618:SF0">
    <property type="entry name" value="PURINE-URACIL PERMEASE NCS1"/>
    <property type="match status" value="1"/>
</dbReference>
<organism evidence="7 8">
    <name type="scientific">Acidithiobacillus thiooxidans ATCC 19377</name>
    <dbReference type="NCBI Taxonomy" id="637390"/>
    <lineage>
        <taxon>Bacteria</taxon>
        <taxon>Pseudomonadati</taxon>
        <taxon>Pseudomonadota</taxon>
        <taxon>Acidithiobacillia</taxon>
        <taxon>Acidithiobacillales</taxon>
        <taxon>Acidithiobacillaceae</taxon>
        <taxon>Acidithiobacillus</taxon>
    </lineage>
</organism>
<feature type="transmembrane region" description="Helical" evidence="6">
    <location>
        <begin position="242"/>
        <end position="261"/>
    </location>
</feature>
<dbReference type="GO" id="GO:0015205">
    <property type="term" value="F:nucleobase transmembrane transporter activity"/>
    <property type="evidence" value="ECO:0007669"/>
    <property type="project" value="TreeGrafter"/>
</dbReference>
<feature type="transmembrane region" description="Helical" evidence="6">
    <location>
        <begin position="360"/>
        <end position="381"/>
    </location>
</feature>
<protein>
    <submittedName>
        <fullName evidence="7">Putative allantoin permease</fullName>
    </submittedName>
</protein>
<accession>A0A543PZH6</accession>
<dbReference type="InterPro" id="IPR001248">
    <property type="entry name" value="Pur-cyt_permease"/>
</dbReference>
<evidence type="ECO:0000256" key="1">
    <source>
        <dbReference type="ARBA" id="ARBA00004141"/>
    </source>
</evidence>
<dbReference type="Gene3D" id="1.10.4160.10">
    <property type="entry name" value="Hydantoin permease"/>
    <property type="match status" value="1"/>
</dbReference>
<dbReference type="CDD" id="cd11485">
    <property type="entry name" value="SLC-NCS1sbd_YbbW-like"/>
    <property type="match status" value="1"/>
</dbReference>
<dbReference type="PANTHER" id="PTHR30618">
    <property type="entry name" value="NCS1 FAMILY PURINE/PYRIMIDINE TRANSPORTER"/>
    <property type="match status" value="1"/>
</dbReference>
<feature type="transmembrane region" description="Helical" evidence="6">
    <location>
        <begin position="321"/>
        <end position="339"/>
    </location>
</feature>
<feature type="transmembrane region" description="Helical" evidence="6">
    <location>
        <begin position="387"/>
        <end position="413"/>
    </location>
</feature>
<feature type="transmembrane region" description="Helical" evidence="6">
    <location>
        <begin position="135"/>
        <end position="160"/>
    </location>
</feature>
<feature type="transmembrane region" description="Helical" evidence="6">
    <location>
        <begin position="55"/>
        <end position="74"/>
    </location>
</feature>
<dbReference type="AlphaFoldDB" id="A0A543PZH6"/>
<evidence type="ECO:0000313" key="8">
    <source>
        <dbReference type="Proteomes" id="UP000315403"/>
    </source>
</evidence>
<evidence type="ECO:0000313" key="7">
    <source>
        <dbReference type="EMBL" id="TQN49488.1"/>
    </source>
</evidence>
<comment type="caution">
    <text evidence="7">The sequence shown here is derived from an EMBL/GenBank/DDBJ whole genome shotgun (WGS) entry which is preliminary data.</text>
</comment>
<keyword evidence="5 6" id="KW-0472">Membrane</keyword>
<dbReference type="Proteomes" id="UP000315403">
    <property type="component" value="Unassembled WGS sequence"/>
</dbReference>
<comment type="subcellular location">
    <subcellularLocation>
        <location evidence="1">Membrane</location>
        <topology evidence="1">Multi-pass membrane protein</topology>
    </subcellularLocation>
</comment>
<keyword evidence="3 6" id="KW-0812">Transmembrane</keyword>
<dbReference type="GO" id="GO:0005886">
    <property type="term" value="C:plasma membrane"/>
    <property type="evidence" value="ECO:0007669"/>
    <property type="project" value="TreeGrafter"/>
</dbReference>
<dbReference type="EMBL" id="SZUV01000004">
    <property type="protein sequence ID" value="TQN49488.1"/>
    <property type="molecule type" value="Genomic_DNA"/>
</dbReference>
<evidence type="ECO:0000256" key="4">
    <source>
        <dbReference type="ARBA" id="ARBA00022989"/>
    </source>
</evidence>
<evidence type="ECO:0000256" key="3">
    <source>
        <dbReference type="ARBA" id="ARBA00022692"/>
    </source>
</evidence>
<evidence type="ECO:0000256" key="6">
    <source>
        <dbReference type="SAM" id="Phobius"/>
    </source>
</evidence>
<feature type="transmembrane region" description="Helical" evidence="6">
    <location>
        <begin position="477"/>
        <end position="496"/>
    </location>
</feature>
<comment type="similarity">
    <text evidence="2">Belongs to the purine-cytosine permease (2.A.39) family.</text>
</comment>
<dbReference type="InterPro" id="IPR045225">
    <property type="entry name" value="Uracil/uridine/allantoin_perm"/>
</dbReference>
<dbReference type="Pfam" id="PF02133">
    <property type="entry name" value="Transp_cyt_pur"/>
    <property type="match status" value="1"/>
</dbReference>
<name>A0A543PZH6_ACITH</name>
<feature type="transmembrane region" description="Helical" evidence="6">
    <location>
        <begin position="434"/>
        <end position="457"/>
    </location>
</feature>
<proteinExistence type="inferred from homology"/>
<sequence length="518" mass="57079">MPPPPSVSTEWSGIAAPDMGELGALKASLGNSKLYNADMAPVGASERSWNTWNITALWISMSAVLTTYTLASGLMMAGMLWWQALLTVTLGNVLVLIPMLLNAYVGVRYGIPFPVFVRASFGTNGAKVAAMARGLVACGWFGIQTWLGGFALSALMGHFWSYWPKVQGHAFIAFGLFWLLQMLIVLRGMRAIKRFETVAAPLLIILLLLLFFWAIRTGQGFFEVLHHSNILVQPSAHRFWDIFWPGLAANVGYWATLSLNIPDFTRYAKSQKAQIIGQSIGLPLGMMGTSFIGIFVTAAAIGVFHQVLWNPITLIPHITQNGALLLLAMGAILLAQTSINMGANVVSPANDFSNLAPQRISFRTGGIITGVVGILMCPWLLMENASAYIFTWLAGYGSLLGAIAGVMIADYWIWRKRDINLGDLYRENGIYPRWNTRAFVAIALAVLPILPGFYAAAHSAGGIVDYPGFFDRLYTYGWFWTFMVAGTSYLLLQWIFKSNSVNSQEDQYSEIHHRVSHE</sequence>